<evidence type="ECO:0000256" key="1">
    <source>
        <dbReference type="ARBA" id="ARBA00022468"/>
    </source>
</evidence>
<keyword evidence="3" id="KW-0677">Repeat</keyword>
<accession>A0A0G4GRL9</accession>
<keyword evidence="4" id="KW-0732">Signal</keyword>
<evidence type="ECO:0000256" key="4">
    <source>
        <dbReference type="SAM" id="SignalP"/>
    </source>
</evidence>
<keyword evidence="2" id="KW-0433">Leucine-rich repeat</keyword>
<name>A0A0G4GRL9_9ALVE</name>
<dbReference type="VEuPathDB" id="CryptoDB:Cvel_5103"/>
<dbReference type="GO" id="GO:0048471">
    <property type="term" value="C:perinuclear region of cytoplasm"/>
    <property type="evidence" value="ECO:0007669"/>
    <property type="project" value="TreeGrafter"/>
</dbReference>
<dbReference type="SUPFAM" id="SSF52047">
    <property type="entry name" value="RNI-like"/>
    <property type="match status" value="1"/>
</dbReference>
<dbReference type="GO" id="GO:0005634">
    <property type="term" value="C:nucleus"/>
    <property type="evidence" value="ECO:0007669"/>
    <property type="project" value="TreeGrafter"/>
</dbReference>
<feature type="signal peptide" evidence="4">
    <location>
        <begin position="1"/>
        <end position="20"/>
    </location>
</feature>
<dbReference type="GO" id="GO:0006913">
    <property type="term" value="P:nucleocytoplasmic transport"/>
    <property type="evidence" value="ECO:0007669"/>
    <property type="project" value="TreeGrafter"/>
</dbReference>
<protein>
    <submittedName>
        <fullName evidence="5">Uncharacterized protein</fullName>
    </submittedName>
</protein>
<dbReference type="PANTHER" id="PTHR24113">
    <property type="entry name" value="RAN GTPASE-ACTIVATING PROTEIN 1"/>
    <property type="match status" value="1"/>
</dbReference>
<gene>
    <name evidence="5" type="ORF">Cvel_5103</name>
</gene>
<evidence type="ECO:0000256" key="2">
    <source>
        <dbReference type="ARBA" id="ARBA00022614"/>
    </source>
</evidence>
<proteinExistence type="predicted"/>
<reference evidence="5" key="1">
    <citation type="submission" date="2014-11" db="EMBL/GenBank/DDBJ databases">
        <authorList>
            <person name="Otto D Thomas"/>
            <person name="Naeem Raeece"/>
        </authorList>
    </citation>
    <scope>NUCLEOTIDE SEQUENCE</scope>
</reference>
<evidence type="ECO:0000256" key="3">
    <source>
        <dbReference type="ARBA" id="ARBA00022737"/>
    </source>
</evidence>
<dbReference type="Gene3D" id="3.80.10.10">
    <property type="entry name" value="Ribonuclease Inhibitor"/>
    <property type="match status" value="2"/>
</dbReference>
<dbReference type="GO" id="GO:0005096">
    <property type="term" value="F:GTPase activator activity"/>
    <property type="evidence" value="ECO:0007669"/>
    <property type="project" value="UniProtKB-KW"/>
</dbReference>
<dbReference type="InterPro" id="IPR027038">
    <property type="entry name" value="RanGap"/>
</dbReference>
<dbReference type="EMBL" id="CDMZ01001480">
    <property type="protein sequence ID" value="CEM33212.1"/>
    <property type="molecule type" value="Genomic_DNA"/>
</dbReference>
<dbReference type="GO" id="GO:0005829">
    <property type="term" value="C:cytosol"/>
    <property type="evidence" value="ECO:0007669"/>
    <property type="project" value="TreeGrafter"/>
</dbReference>
<organism evidence="5">
    <name type="scientific">Chromera velia CCMP2878</name>
    <dbReference type="NCBI Taxonomy" id="1169474"/>
    <lineage>
        <taxon>Eukaryota</taxon>
        <taxon>Sar</taxon>
        <taxon>Alveolata</taxon>
        <taxon>Colpodellida</taxon>
        <taxon>Chromeraceae</taxon>
        <taxon>Chromera</taxon>
    </lineage>
</organism>
<dbReference type="InterPro" id="IPR001611">
    <property type="entry name" value="Leu-rich_rpt"/>
</dbReference>
<dbReference type="Pfam" id="PF13516">
    <property type="entry name" value="LRR_6"/>
    <property type="match status" value="2"/>
</dbReference>
<sequence length="596" mass="64127">MGGRTFPLLLRVLASRFVASRQTSGRGGGGQRQVQQVSRLTFQCLPPIQSCRLLSSALPPLITSFKLKDMSLHGGGIRSFNELFESGRGSSLRSLVLENVNVGGGPELQTGGEADQWGKFFKTLETVKLTLLQSLEISDVHLTERGGVALCRLLSADSLPSLTSLSIRHSLKGLNLAGQFVSVVRGGHLRSLQSLCFEGDWESTWLEEETLPKLLSRSHLPSLKSLCLRDARLSQEETSAFFDFLSLEPPERPPFEELSISLFGLSSSHAEKICQGEFPFLSSLGVKGQVGLCLLEAVSKIVGPLPLMSLELDVSLDDKEGSSRRVSLLAEALLAGKLCCLSSLKLFAVCSPVSVEAVESTRAVTQICSAFSFLYFPRLLGLSLSSCGLSDGGMTVLAEGIGKGHLACLQTLNLERNAFGREGMKALMAAADRRGLLSLEVLVLSHTRAGEGGDFLGSTMAKGRLPKLRHLVLIDCGFGDEGMLGLAEAVYSNGVPSLEEIHFMWNEIGKQGLCWFSEALKERPATQSSLRTLHFGIPAGTWTGEAFVKGMSYTDQSSPELEAALACPTSSLGGASSHMEKWDNSPVTMLRLQSAT</sequence>
<keyword evidence="1" id="KW-0343">GTPase activation</keyword>
<dbReference type="AlphaFoldDB" id="A0A0G4GRL9"/>
<dbReference type="GO" id="GO:0031267">
    <property type="term" value="F:small GTPase binding"/>
    <property type="evidence" value="ECO:0007669"/>
    <property type="project" value="TreeGrafter"/>
</dbReference>
<dbReference type="InterPro" id="IPR032675">
    <property type="entry name" value="LRR_dom_sf"/>
</dbReference>
<dbReference type="SMART" id="SM00368">
    <property type="entry name" value="LRR_RI"/>
    <property type="match status" value="5"/>
</dbReference>
<dbReference type="PhylomeDB" id="A0A0G4GRL9"/>
<dbReference type="PANTHER" id="PTHR24113:SF12">
    <property type="entry name" value="RAN GTPASE-ACTIVATING PROTEIN 1"/>
    <property type="match status" value="1"/>
</dbReference>
<feature type="chain" id="PRO_5005191074" evidence="4">
    <location>
        <begin position="21"/>
        <end position="596"/>
    </location>
</feature>
<evidence type="ECO:0000313" key="5">
    <source>
        <dbReference type="EMBL" id="CEM33212.1"/>
    </source>
</evidence>